<dbReference type="Pfam" id="PF13242">
    <property type="entry name" value="Hydrolase_like"/>
    <property type="match status" value="1"/>
</dbReference>
<dbReference type="SFLD" id="SFLDG01129">
    <property type="entry name" value="C1.5:_HAD__Beta-PGM__Phosphata"/>
    <property type="match status" value="1"/>
</dbReference>
<dbReference type="Gene3D" id="1.10.150.240">
    <property type="entry name" value="Putative phosphatase, domain 2"/>
    <property type="match status" value="1"/>
</dbReference>
<dbReference type="AlphaFoldDB" id="E7C5K9"/>
<evidence type="ECO:0000313" key="1">
    <source>
        <dbReference type="EMBL" id="ADI22733.1"/>
    </source>
</evidence>
<dbReference type="SUPFAM" id="SSF56784">
    <property type="entry name" value="HAD-like"/>
    <property type="match status" value="1"/>
</dbReference>
<dbReference type="InterPro" id="IPR023214">
    <property type="entry name" value="HAD_sf"/>
</dbReference>
<name>E7C5K9_9BACT</name>
<proteinExistence type="predicted"/>
<dbReference type="InterPro" id="IPR023198">
    <property type="entry name" value="PGP-like_dom2"/>
</dbReference>
<organism evidence="1">
    <name type="scientific">uncultured verrucomicrobium HF0500_27H16</name>
    <dbReference type="NCBI Taxonomy" id="723600"/>
    <lineage>
        <taxon>Bacteria</taxon>
        <taxon>Pseudomonadati</taxon>
        <taxon>Verrucomicrobiota</taxon>
        <taxon>environmental samples</taxon>
    </lineage>
</organism>
<dbReference type="Gene3D" id="3.40.50.1000">
    <property type="entry name" value="HAD superfamily/HAD-like"/>
    <property type="match status" value="1"/>
</dbReference>
<dbReference type="InterPro" id="IPR036412">
    <property type="entry name" value="HAD-like_sf"/>
</dbReference>
<accession>E7C5K9</accession>
<reference evidence="1" key="1">
    <citation type="submission" date="2010-01" db="EMBL/GenBank/DDBJ databases">
        <title>Genome fragments of uncultured bacteria from the North Pacific subtropical Gyre.</title>
        <authorList>
            <person name="Pham V.D."/>
            <person name="Delong E.F."/>
        </authorList>
    </citation>
    <scope>NUCLEOTIDE SEQUENCE</scope>
</reference>
<dbReference type="PANTHER" id="PTHR43885">
    <property type="entry name" value="HALOACID DEHALOGENASE-LIKE HYDROLASE"/>
    <property type="match status" value="1"/>
</dbReference>
<dbReference type="EMBL" id="GU567995">
    <property type="protein sequence ID" value="ADI22733.1"/>
    <property type="molecule type" value="Genomic_DNA"/>
</dbReference>
<dbReference type="SFLD" id="SFLDS00003">
    <property type="entry name" value="Haloacid_Dehalogenase"/>
    <property type="match status" value="1"/>
</dbReference>
<protein>
    <submittedName>
        <fullName evidence="1">Predicted phosphatases</fullName>
    </submittedName>
</protein>
<dbReference type="PANTHER" id="PTHR43885:SF1">
    <property type="entry name" value="SUPERFAMILY HYDROLASE, PUTATIVE (AFU_ORTHOLOGUE AFUA_4G13290)-RELATED"/>
    <property type="match status" value="1"/>
</dbReference>
<sequence>MNIRPEKLILWDIDGTIIATKGAGESAMNLAILETFGINGDLNAIDYSGRTDPLLGRMICDHYGLSDTPERNRAFVEAYVRNLSEILTETPATLLPGMGVLRILAQRPDCLQGLLTGNVRLGGKVKLQSVDVWQYFEFGSFADNCFDRNELAAKALEIARVDFGAEFAPDQVFVIGDTPRDVKCGRQIQAKTVAVATGKYSVNKLAEAKPDYLFRDLSDIEAFLAIIDGVAVATVYP</sequence>